<keyword evidence="4" id="KW-0106">Calcium</keyword>
<evidence type="ECO:0000256" key="3">
    <source>
        <dbReference type="ARBA" id="ARBA00022801"/>
    </source>
</evidence>
<reference evidence="6 7" key="1">
    <citation type="submission" date="2019-02" db="EMBL/GenBank/DDBJ databases">
        <title>Deep-cultivation of Planctomycetes and their phenomic and genomic characterization uncovers novel biology.</title>
        <authorList>
            <person name="Wiegand S."/>
            <person name="Jogler M."/>
            <person name="Boedeker C."/>
            <person name="Pinto D."/>
            <person name="Vollmers J."/>
            <person name="Rivas-Marin E."/>
            <person name="Kohn T."/>
            <person name="Peeters S.H."/>
            <person name="Heuer A."/>
            <person name="Rast P."/>
            <person name="Oberbeckmann S."/>
            <person name="Bunk B."/>
            <person name="Jeske O."/>
            <person name="Meyerdierks A."/>
            <person name="Storesund J.E."/>
            <person name="Kallscheuer N."/>
            <person name="Luecker S."/>
            <person name="Lage O.M."/>
            <person name="Pohl T."/>
            <person name="Merkel B.J."/>
            <person name="Hornburger P."/>
            <person name="Mueller R.-W."/>
            <person name="Bruemmer F."/>
            <person name="Labrenz M."/>
            <person name="Spormann A.M."/>
            <person name="Op den Camp H."/>
            <person name="Overmann J."/>
            <person name="Amann R."/>
            <person name="Jetten M.S.M."/>
            <person name="Mascher T."/>
            <person name="Medema M.H."/>
            <person name="Devos D.P."/>
            <person name="Kaster A.-K."/>
            <person name="Ovreas L."/>
            <person name="Rohde M."/>
            <person name="Galperin M.Y."/>
            <person name="Jogler C."/>
        </authorList>
    </citation>
    <scope>NUCLEOTIDE SEQUENCE [LARGE SCALE GENOMIC DNA]</scope>
    <source>
        <strain evidence="6 7">Pan241w</strain>
    </source>
</reference>
<dbReference type="KEGG" id="gaz:Pan241w_51060"/>
<dbReference type="Proteomes" id="UP000317171">
    <property type="component" value="Chromosome"/>
</dbReference>
<dbReference type="InterPro" id="IPR050738">
    <property type="entry name" value="Sulfatase"/>
</dbReference>
<keyword evidence="7" id="KW-1185">Reference proteome</keyword>
<dbReference type="GO" id="GO:0046872">
    <property type="term" value="F:metal ion binding"/>
    <property type="evidence" value="ECO:0007669"/>
    <property type="project" value="UniProtKB-KW"/>
</dbReference>
<dbReference type="InterPro" id="IPR000917">
    <property type="entry name" value="Sulfatase_N"/>
</dbReference>
<dbReference type="PROSITE" id="PS00523">
    <property type="entry name" value="SULFATASE_1"/>
    <property type="match status" value="1"/>
</dbReference>
<protein>
    <submittedName>
        <fullName evidence="6">Arylsulfatase</fullName>
        <ecNumber evidence="6">3.1.6.1</ecNumber>
    </submittedName>
</protein>
<dbReference type="Gene3D" id="3.30.1120.10">
    <property type="match status" value="1"/>
</dbReference>
<keyword evidence="3 6" id="KW-0378">Hydrolase</keyword>
<organism evidence="6 7">
    <name type="scientific">Gimesia alba</name>
    <dbReference type="NCBI Taxonomy" id="2527973"/>
    <lineage>
        <taxon>Bacteria</taxon>
        <taxon>Pseudomonadati</taxon>
        <taxon>Planctomycetota</taxon>
        <taxon>Planctomycetia</taxon>
        <taxon>Planctomycetales</taxon>
        <taxon>Planctomycetaceae</taxon>
        <taxon>Gimesia</taxon>
    </lineage>
</organism>
<name>A0A517RM70_9PLAN</name>
<proteinExistence type="inferred from homology"/>
<dbReference type="GO" id="GO:0004065">
    <property type="term" value="F:arylsulfatase activity"/>
    <property type="evidence" value="ECO:0007669"/>
    <property type="project" value="UniProtKB-EC"/>
</dbReference>
<comment type="similarity">
    <text evidence="1">Belongs to the sulfatase family.</text>
</comment>
<keyword evidence="2" id="KW-0479">Metal-binding</keyword>
<dbReference type="Gene3D" id="3.40.720.10">
    <property type="entry name" value="Alkaline Phosphatase, subunit A"/>
    <property type="match status" value="1"/>
</dbReference>
<dbReference type="SUPFAM" id="SSF53649">
    <property type="entry name" value="Alkaline phosphatase-like"/>
    <property type="match status" value="1"/>
</dbReference>
<dbReference type="EMBL" id="CP036269">
    <property type="protein sequence ID" value="QDT44989.1"/>
    <property type="molecule type" value="Genomic_DNA"/>
</dbReference>
<accession>A0A517RM70</accession>
<dbReference type="PANTHER" id="PTHR42693:SF27">
    <property type="entry name" value="ARYLSULFATASE B [PRECURSOR]"/>
    <property type="match status" value="1"/>
</dbReference>
<gene>
    <name evidence="6" type="primary">atsA_48</name>
    <name evidence="6" type="ORF">Pan241w_51060</name>
</gene>
<dbReference type="OrthoDB" id="9783154at2"/>
<dbReference type="Pfam" id="PF00884">
    <property type="entry name" value="Sulfatase"/>
    <property type="match status" value="1"/>
</dbReference>
<feature type="domain" description="Sulfatase N-terminal" evidence="5">
    <location>
        <begin position="30"/>
        <end position="355"/>
    </location>
</feature>
<evidence type="ECO:0000256" key="4">
    <source>
        <dbReference type="ARBA" id="ARBA00022837"/>
    </source>
</evidence>
<evidence type="ECO:0000313" key="7">
    <source>
        <dbReference type="Proteomes" id="UP000317171"/>
    </source>
</evidence>
<dbReference type="InterPro" id="IPR017850">
    <property type="entry name" value="Alkaline_phosphatase_core_sf"/>
</dbReference>
<dbReference type="AlphaFoldDB" id="A0A517RM70"/>
<dbReference type="PANTHER" id="PTHR42693">
    <property type="entry name" value="ARYLSULFATASE FAMILY MEMBER"/>
    <property type="match status" value="1"/>
</dbReference>
<evidence type="ECO:0000256" key="2">
    <source>
        <dbReference type="ARBA" id="ARBA00022723"/>
    </source>
</evidence>
<evidence type="ECO:0000256" key="1">
    <source>
        <dbReference type="ARBA" id="ARBA00008779"/>
    </source>
</evidence>
<dbReference type="PROSITE" id="PS00149">
    <property type="entry name" value="SULFATASE_2"/>
    <property type="match status" value="1"/>
</dbReference>
<evidence type="ECO:0000313" key="6">
    <source>
        <dbReference type="EMBL" id="QDT44989.1"/>
    </source>
</evidence>
<dbReference type="InterPro" id="IPR024607">
    <property type="entry name" value="Sulfatase_CS"/>
</dbReference>
<dbReference type="RefSeq" id="WP_145220856.1">
    <property type="nucleotide sequence ID" value="NZ_CP036269.1"/>
</dbReference>
<dbReference type="EC" id="3.1.6.1" evidence="6"/>
<sequence>MISHHSRGWSLLFILFLFAPLTFSKAAEQPNFLIIFTDDQGINDVGCYGSEIPTPHIDQLAKEGLLFRQYYSASAICTPSRFGILTGRNPSRSKDQLLGALMFMSDVDRNRGIQPGETTIADVLQKNGYQTALIGKWHLGHGANSFLPTSHGFDLFRGHTGGCIDYFTMTYGNLPDWYHNQQHVSENGYATDLITEEAEHFLKAQRTASKPFFLFLSYNAPHFGKGWSPGDQSPVNIMQPQGADLKRVGSIKDKVRREFAAMTVALDDGIGRVMATLKNNGLDKNTLVIFMTDHGGTYVYGGSNHPYRGAKATLFEGGIRVPCIMRWPGKIKAATETNEVTWALDLFPTICQFANVKTDGLTLDGQDISGLLTQQTPVGKRELFWQLGPHEELKRGRWTALRQGDWKYIQNEAGEEFLFDLKTDPYEKQNQKQHKAEKLAEFQKRRDEIADQLSP</sequence>
<evidence type="ECO:0000259" key="5">
    <source>
        <dbReference type="Pfam" id="PF00884"/>
    </source>
</evidence>